<keyword evidence="5" id="KW-0446">Lipid-binding</keyword>
<dbReference type="Pfam" id="PF22691">
    <property type="entry name" value="Thiolase_C_1"/>
    <property type="match status" value="1"/>
</dbReference>
<reference evidence="9 10" key="1">
    <citation type="journal article" date="2011" name="J. Bacteriol.">
        <title>Complete genome sequence of the type strain Cupriavidus necator N-1.</title>
        <authorList>
            <person name="Poehlein A."/>
            <person name="Kusian B."/>
            <person name="Friedrich B."/>
            <person name="Daniel R."/>
            <person name="Bowien B."/>
        </authorList>
    </citation>
    <scope>NUCLEOTIDE SEQUENCE [LARGE SCALE GENOMIC DNA]</scope>
    <source>
        <strain evidence="10">ATCC 43291 / DSM 13513 / CCUG 52238 / LMG 8453 / N-1</strain>
        <plasmid evidence="9 10">pBB2</plasmid>
    </source>
</reference>
<name>F8GYJ5_CUPNN</name>
<evidence type="ECO:0000256" key="6">
    <source>
        <dbReference type="ARBA" id="ARBA00032316"/>
    </source>
</evidence>
<evidence type="ECO:0000256" key="4">
    <source>
        <dbReference type="ARBA" id="ARBA00023055"/>
    </source>
</evidence>
<dbReference type="Pfam" id="PF00108">
    <property type="entry name" value="Thiolase_N"/>
    <property type="match status" value="1"/>
</dbReference>
<dbReference type="PANTHER" id="PTHR42870">
    <property type="entry name" value="ACETYL-COA C-ACETYLTRANSFERASE"/>
    <property type="match status" value="1"/>
</dbReference>
<keyword evidence="4" id="KW-0445">Lipid transport</keyword>
<evidence type="ECO:0000259" key="7">
    <source>
        <dbReference type="Pfam" id="PF00108"/>
    </source>
</evidence>
<gene>
    <name evidence="9" type="ordered locus">CNE_BB2p01250</name>
</gene>
<dbReference type="InterPro" id="IPR055140">
    <property type="entry name" value="Thiolase_C_2"/>
</dbReference>
<accession>F8GYJ5</accession>
<dbReference type="AlphaFoldDB" id="F8GYJ5"/>
<dbReference type="GeneID" id="34307711"/>
<evidence type="ECO:0000313" key="9">
    <source>
        <dbReference type="EMBL" id="AEI82936.1"/>
    </source>
</evidence>
<dbReference type="EMBL" id="CP002880">
    <property type="protein sequence ID" value="AEI82936.1"/>
    <property type="molecule type" value="Genomic_DNA"/>
</dbReference>
<keyword evidence="3 9" id="KW-0808">Transferase</keyword>
<keyword evidence="2" id="KW-0813">Transport</keyword>
<evidence type="ECO:0000313" key="10">
    <source>
        <dbReference type="Proteomes" id="UP000006798"/>
    </source>
</evidence>
<dbReference type="Proteomes" id="UP000006798">
    <property type="component" value="Plasmid pBB2"/>
</dbReference>
<dbReference type="KEGG" id="cnc:CNE_BB2p01250"/>
<dbReference type="InterPro" id="IPR016039">
    <property type="entry name" value="Thiolase-like"/>
</dbReference>
<dbReference type="PIRSF" id="PIRSF000429">
    <property type="entry name" value="Ac-CoA_Ac_transf"/>
    <property type="match status" value="1"/>
</dbReference>
<dbReference type="GO" id="GO:0003988">
    <property type="term" value="F:acetyl-CoA C-acyltransferase activity"/>
    <property type="evidence" value="ECO:0007669"/>
    <property type="project" value="UniProtKB-ARBA"/>
</dbReference>
<dbReference type="RefSeq" id="WP_013954219.1">
    <property type="nucleotide sequence ID" value="NC_015724.1"/>
</dbReference>
<dbReference type="GO" id="GO:0008289">
    <property type="term" value="F:lipid binding"/>
    <property type="evidence" value="ECO:0007669"/>
    <property type="project" value="UniProtKB-KW"/>
</dbReference>
<protein>
    <recommendedName>
        <fullName evidence="1">propanoyl-CoA C-acyltransferase</fullName>
        <ecNumber evidence="1">2.3.1.176</ecNumber>
    </recommendedName>
    <alternativeName>
        <fullName evidence="6">Propanoyl-CoA C-acyltransferase</fullName>
    </alternativeName>
</protein>
<evidence type="ECO:0000256" key="5">
    <source>
        <dbReference type="ARBA" id="ARBA00023121"/>
    </source>
</evidence>
<dbReference type="SUPFAM" id="SSF53901">
    <property type="entry name" value="Thiolase-like"/>
    <property type="match status" value="1"/>
</dbReference>
<evidence type="ECO:0000256" key="2">
    <source>
        <dbReference type="ARBA" id="ARBA00022448"/>
    </source>
</evidence>
<dbReference type="EC" id="2.3.1.176" evidence="1"/>
<dbReference type="PROSITE" id="PS00737">
    <property type="entry name" value="THIOLASE_2"/>
    <property type="match status" value="1"/>
</dbReference>
<dbReference type="Gene3D" id="3.40.47.10">
    <property type="match status" value="1"/>
</dbReference>
<sequence length="379" mass="39973">MKEPLITGVGISDFGRFPHLTEEALAQAAILDALKDAEVPMRDVQAFYCGNALGGHLPGQRALRELGTGGEAVYNIDNACSSGATALNLALQALRAGQYETVVVFGMDHLSGLGGGALPMNQRDWNNRRGMIMPALYAMRAKRYIHDHGIPLETLADVAVKNRRHGMLNPIAKFCREVTREEVLASRMVAEPLTLLQCCPAVVDGAAALVLSTRSSRGAAKPVRVLASVVQSGLFEIHQVDMTEAEITRRAARLAYEQAGVGPEDLSVIELHDAFTISELLYYEALGLCGHGEAAQLLASGATALGGRIPVNPSGGLIAKGHPPGATGVAQIVELCEQLQGRAGKRQVQKADLGLSQVTGGGIWGVDHAACSIHILAAA</sequence>
<dbReference type="PANTHER" id="PTHR42870:SF1">
    <property type="entry name" value="NON-SPECIFIC LIPID-TRANSFER PROTEIN-LIKE 2"/>
    <property type="match status" value="1"/>
</dbReference>
<feature type="domain" description="Thiolase N-terminal" evidence="7">
    <location>
        <begin position="15"/>
        <end position="214"/>
    </location>
</feature>
<feature type="domain" description="Thiolase C-terminal" evidence="8">
    <location>
        <begin position="238"/>
        <end position="362"/>
    </location>
</feature>
<evidence type="ECO:0000259" key="8">
    <source>
        <dbReference type="Pfam" id="PF22691"/>
    </source>
</evidence>
<evidence type="ECO:0000256" key="1">
    <source>
        <dbReference type="ARBA" id="ARBA00012352"/>
    </source>
</evidence>
<keyword evidence="9" id="KW-0614">Plasmid</keyword>
<geneLocation type="plasmid" evidence="9 10">
    <name>pBB2</name>
</geneLocation>
<organism evidence="9 10">
    <name type="scientific">Cupriavidus necator (strain ATCC 43291 / DSM 13513 / CCUG 52238 / LMG 8453 / N-1)</name>
    <name type="common">Ralstonia eutropha</name>
    <dbReference type="NCBI Taxonomy" id="1042878"/>
    <lineage>
        <taxon>Bacteria</taxon>
        <taxon>Pseudomonadati</taxon>
        <taxon>Pseudomonadota</taxon>
        <taxon>Betaproteobacteria</taxon>
        <taxon>Burkholderiales</taxon>
        <taxon>Burkholderiaceae</taxon>
        <taxon>Cupriavidus</taxon>
    </lineage>
</organism>
<dbReference type="HOGENOM" id="CLU_035425_4_0_4"/>
<dbReference type="GO" id="GO:0006869">
    <property type="term" value="P:lipid transport"/>
    <property type="evidence" value="ECO:0007669"/>
    <property type="project" value="UniProtKB-KW"/>
</dbReference>
<evidence type="ECO:0000256" key="3">
    <source>
        <dbReference type="ARBA" id="ARBA00022679"/>
    </source>
</evidence>
<keyword evidence="9" id="KW-0012">Acyltransferase</keyword>
<proteinExistence type="predicted"/>
<dbReference type="InterPro" id="IPR002155">
    <property type="entry name" value="Thiolase"/>
</dbReference>
<dbReference type="CDD" id="cd00829">
    <property type="entry name" value="SCP-x_thiolase"/>
    <property type="match status" value="1"/>
</dbReference>
<dbReference type="InterPro" id="IPR020613">
    <property type="entry name" value="Thiolase_CS"/>
</dbReference>
<dbReference type="InterPro" id="IPR020616">
    <property type="entry name" value="Thiolase_N"/>
</dbReference>